<dbReference type="AlphaFoldDB" id="A0A3Q9RNR8"/>
<organism evidence="2 3">
    <name type="scientific">Peribacillus asahii</name>
    <dbReference type="NCBI Taxonomy" id="228899"/>
    <lineage>
        <taxon>Bacteria</taxon>
        <taxon>Bacillati</taxon>
        <taxon>Bacillota</taxon>
        <taxon>Bacilli</taxon>
        <taxon>Bacillales</taxon>
        <taxon>Bacillaceae</taxon>
        <taxon>Peribacillus</taxon>
    </lineage>
</organism>
<dbReference type="InterPro" id="IPR024402">
    <property type="entry name" value="DUF2726"/>
</dbReference>
<sequence>MSKKKTHVEFTKEVYELVGDEYEVLSEYVKTHTKVKLRHTECEHEYEVTPASFLTGRRCPKCAGRIKRSTEDYKNILYELVKNEYELIGEYKNSSTHVTLKHVICNNTFDVLPSNFYKGKRCGYCYGNKKKTTEEFKQEVINLVGNEYEISSEYINTDTKINLKHNICGRDYYVKPYHFLQGSRCPFCNESKGEKKISQWLNDNEIKYKSQYKFEDCKNINELKFDFAIFDSEKRLICVIEYDGEQHFKPVDFAGKGEDWAMASFEKNKKRDEIKNTYCITNSIPLLRIPYWRFDDIEEILSQYLTKGVSDSEQTG</sequence>
<dbReference type="Gene3D" id="3.40.960.10">
    <property type="entry name" value="VSR Endonuclease"/>
    <property type="match status" value="1"/>
</dbReference>
<dbReference type="Pfam" id="PF10881">
    <property type="entry name" value="DUF2726"/>
    <property type="match status" value="1"/>
</dbReference>
<feature type="domain" description="DUF2726" evidence="1">
    <location>
        <begin position="217"/>
        <end position="303"/>
    </location>
</feature>
<dbReference type="Proteomes" id="UP000283095">
    <property type="component" value="Chromosome"/>
</dbReference>
<evidence type="ECO:0000259" key="1">
    <source>
        <dbReference type="Pfam" id="PF10881"/>
    </source>
</evidence>
<evidence type="ECO:0000313" key="3">
    <source>
        <dbReference type="Proteomes" id="UP000283095"/>
    </source>
</evidence>
<name>A0A3Q9RNR8_9BACI</name>
<accession>A0A3Q9RNR8</accession>
<evidence type="ECO:0000313" key="2">
    <source>
        <dbReference type="EMBL" id="AZV43755.1"/>
    </source>
</evidence>
<dbReference type="KEGG" id="pasa:BAOM_3146"/>
<dbReference type="EMBL" id="CP026095">
    <property type="protein sequence ID" value="AZV43755.1"/>
    <property type="molecule type" value="Genomic_DNA"/>
</dbReference>
<proteinExistence type="predicted"/>
<reference evidence="2 3" key="1">
    <citation type="submission" date="2018-01" db="EMBL/GenBank/DDBJ databases">
        <title>Bacillus asahii Genome sequencing and assembly.</title>
        <authorList>
            <person name="Jiang H."/>
            <person name="Feng Y."/>
            <person name="Zhao F."/>
            <person name="Lin X."/>
        </authorList>
    </citation>
    <scope>NUCLEOTIDE SEQUENCE [LARGE SCALE GENOMIC DNA]</scope>
    <source>
        <strain evidence="2 3">OM18</strain>
    </source>
</reference>
<dbReference type="RefSeq" id="WP_164853251.1">
    <property type="nucleotide sequence ID" value="NZ_CP026095.1"/>
</dbReference>
<gene>
    <name evidence="2" type="ORF">BAOM_3146</name>
</gene>
<protein>
    <recommendedName>
        <fullName evidence="1">DUF2726 domain-containing protein</fullName>
    </recommendedName>
</protein>